<proteinExistence type="inferred from homology"/>
<dbReference type="GO" id="GO:0016020">
    <property type="term" value="C:membrane"/>
    <property type="evidence" value="ECO:0007669"/>
    <property type="project" value="InterPro"/>
</dbReference>
<feature type="transmembrane region" description="Helical" evidence="3">
    <location>
        <begin position="441"/>
        <end position="464"/>
    </location>
</feature>
<dbReference type="EMBL" id="LGSS01000002">
    <property type="protein sequence ID" value="KNF09782.1"/>
    <property type="molecule type" value="Genomic_DNA"/>
</dbReference>
<dbReference type="Pfam" id="PF03323">
    <property type="entry name" value="GerA"/>
    <property type="match status" value="1"/>
</dbReference>
<dbReference type="PIRSF" id="PIRSF005690">
    <property type="entry name" value="GerBA"/>
    <property type="match status" value="1"/>
</dbReference>
<dbReference type="PANTHER" id="PTHR22550:SF5">
    <property type="entry name" value="LEUCINE ZIPPER PROTEIN 4"/>
    <property type="match status" value="1"/>
</dbReference>
<keyword evidence="3" id="KW-1133">Transmembrane helix</keyword>
<evidence type="ECO:0000256" key="2">
    <source>
        <dbReference type="ARBA" id="ARBA00023136"/>
    </source>
</evidence>
<dbReference type="PATRIC" id="fig|1503.3.peg.1730"/>
<keyword evidence="3" id="KW-0812">Transmembrane</keyword>
<evidence type="ECO:0000256" key="1">
    <source>
        <dbReference type="ARBA" id="ARBA00005278"/>
    </source>
</evidence>
<dbReference type="InterPro" id="IPR004995">
    <property type="entry name" value="Spore_Ger"/>
</dbReference>
<evidence type="ECO:0000256" key="3">
    <source>
        <dbReference type="SAM" id="Phobius"/>
    </source>
</evidence>
<sequence length="524" mass="58652">MSLLRRLIFGRKGKKNNNDDNNNYDDNRIPISKNIDKNLDILKEEFKDCDDIVYKEFLVGTDQSSRLAIAYVDGLIDKALITQNITKALMQEARGREPENIKKGLYKLIKEGNLSASEMEEVDFLTECIDAMLSGDTVLLIDGYKKAIIVGSRGWHMRGIDEPESEALVRGPRDGFNETLKISISSVRRRIKDTKLKVKYMKVGRRSKTDIALLYIEDIIDKEVLEEVRSRIEKIDIDAVLDSAYIEEFIEDSNYSLFPQLESTERPDAVAAAIYEGRVGILVDNTPFALIAPAVFTTFFESSEDYYERWPLAALMRIIRYAAAFISILTPALYIAITSFHPGILPSDLALYIAATRLNVPFPSFIEAFMMQFTIEFLRESGTRISGPIGTTIGVVGGLVIGQAAVEAGIVSPLMVIIVAITTIASFALPNYTFSIATRILTFAFMVLAASFGFYGIMIGLIVMGTHLCNLSSFGIPYTSPISVLGKFNDDLKDTFIRVPLPRMRYRPHYGKLKDEDLQPPSDE</sequence>
<reference evidence="5" key="1">
    <citation type="submission" date="2015-07" db="EMBL/GenBank/DDBJ databases">
        <title>Draft genome sequence of the purine-degrading Gottschalkia purinilyticum DSM 1384 (formerly Clostridium purinilyticum).</title>
        <authorList>
            <person name="Poehlein A."/>
            <person name="Schiel-Bengelsdorf B."/>
            <person name="Bengelsdorf F.R."/>
            <person name="Daniel R."/>
            <person name="Duerre P."/>
        </authorList>
    </citation>
    <scope>NUCLEOTIDE SEQUENCE [LARGE SCALE GENOMIC DNA]</scope>
    <source>
        <strain evidence="5">DSM 1384</strain>
    </source>
</reference>
<gene>
    <name evidence="4" type="primary">gerKA</name>
    <name evidence="4" type="ORF">CLPU_2c02340</name>
</gene>
<dbReference type="AlphaFoldDB" id="A0A0L0WE75"/>
<dbReference type="GO" id="GO:0009847">
    <property type="term" value="P:spore germination"/>
    <property type="evidence" value="ECO:0007669"/>
    <property type="project" value="InterPro"/>
</dbReference>
<feature type="transmembrane region" description="Helical" evidence="3">
    <location>
        <begin position="385"/>
        <end position="404"/>
    </location>
</feature>
<dbReference type="RefSeq" id="WP_050354162.1">
    <property type="nucleotide sequence ID" value="NZ_LGSS01000002.1"/>
</dbReference>
<feature type="transmembrane region" description="Helical" evidence="3">
    <location>
        <begin position="349"/>
        <end position="373"/>
    </location>
</feature>
<comment type="caution">
    <text evidence="4">The sequence shown here is derived from an EMBL/GenBank/DDBJ whole genome shotgun (WGS) entry which is preliminary data.</text>
</comment>
<feature type="transmembrane region" description="Helical" evidence="3">
    <location>
        <begin position="410"/>
        <end position="429"/>
    </location>
</feature>
<evidence type="ECO:0000313" key="5">
    <source>
        <dbReference type="Proteomes" id="UP000037267"/>
    </source>
</evidence>
<dbReference type="OrthoDB" id="9772630at2"/>
<name>A0A0L0WE75_GOTPU</name>
<organism evidence="4 5">
    <name type="scientific">Gottschalkia purinilytica</name>
    <name type="common">Clostridium purinilyticum</name>
    <dbReference type="NCBI Taxonomy" id="1503"/>
    <lineage>
        <taxon>Bacteria</taxon>
        <taxon>Bacillati</taxon>
        <taxon>Bacillota</taxon>
        <taxon>Tissierellia</taxon>
        <taxon>Tissierellales</taxon>
        <taxon>Gottschalkiaceae</taxon>
        <taxon>Gottschalkia</taxon>
    </lineage>
</organism>
<protein>
    <submittedName>
        <fullName evidence="4">Spore germination protein KA</fullName>
    </submittedName>
</protein>
<keyword evidence="5" id="KW-1185">Reference proteome</keyword>
<evidence type="ECO:0000313" key="4">
    <source>
        <dbReference type="EMBL" id="KNF09782.1"/>
    </source>
</evidence>
<accession>A0A0L0WE75</accession>
<keyword evidence="2 3" id="KW-0472">Membrane</keyword>
<feature type="transmembrane region" description="Helical" evidence="3">
    <location>
        <begin position="318"/>
        <end position="337"/>
    </location>
</feature>
<dbReference type="Proteomes" id="UP000037267">
    <property type="component" value="Unassembled WGS sequence"/>
</dbReference>
<dbReference type="STRING" id="1503.CLPU_2c02340"/>
<dbReference type="PANTHER" id="PTHR22550">
    <property type="entry name" value="SPORE GERMINATION PROTEIN"/>
    <property type="match status" value="1"/>
</dbReference>
<dbReference type="InterPro" id="IPR050768">
    <property type="entry name" value="UPF0353/GerABKA_families"/>
</dbReference>
<comment type="similarity">
    <text evidence="1">Belongs to the GerABKA family.</text>
</comment>